<evidence type="ECO:0000256" key="1">
    <source>
        <dbReference type="ARBA" id="ARBA00004123"/>
    </source>
</evidence>
<keyword evidence="14" id="KW-1185">Reference proteome</keyword>
<dbReference type="InterPro" id="IPR013083">
    <property type="entry name" value="Znf_RING/FYVE/PHD"/>
</dbReference>
<evidence type="ECO:0000256" key="4">
    <source>
        <dbReference type="ARBA" id="ARBA00022490"/>
    </source>
</evidence>
<dbReference type="OrthoDB" id="1681166at2759"/>
<keyword evidence="7" id="KW-0833">Ubl conjugation pathway</keyword>
<gene>
    <name evidence="12" type="ORF">SS50377_14782</name>
    <name evidence="13" type="ORF">SS50377_20154</name>
</gene>
<dbReference type="GO" id="GO:0005634">
    <property type="term" value="C:nucleus"/>
    <property type="evidence" value="ECO:0007669"/>
    <property type="project" value="UniProtKB-SubCell"/>
</dbReference>
<evidence type="ECO:0000313" key="13">
    <source>
        <dbReference type="EMBL" id="KAH0576808.1"/>
    </source>
</evidence>
<keyword evidence="8" id="KW-0862">Zinc</keyword>
<dbReference type="GO" id="GO:0005737">
    <property type="term" value="C:cytoplasm"/>
    <property type="evidence" value="ECO:0007669"/>
    <property type="project" value="UniProtKB-SubCell"/>
</dbReference>
<dbReference type="Gene3D" id="3.30.40.10">
    <property type="entry name" value="Zinc/RING finger domain, C3HC4 (zinc finger)"/>
    <property type="match status" value="1"/>
</dbReference>
<evidence type="ECO:0000313" key="14">
    <source>
        <dbReference type="Proteomes" id="UP000018208"/>
    </source>
</evidence>
<dbReference type="Proteomes" id="UP000018208">
    <property type="component" value="Unassembled WGS sequence"/>
</dbReference>
<dbReference type="EMBL" id="AUWU02000001">
    <property type="protein sequence ID" value="KAH0576808.1"/>
    <property type="molecule type" value="Genomic_DNA"/>
</dbReference>
<evidence type="ECO:0000259" key="11">
    <source>
        <dbReference type="PROSITE" id="PS50089"/>
    </source>
</evidence>
<proteinExistence type="predicted"/>
<protein>
    <submittedName>
        <fullName evidence="12">HRT1-like protein</fullName>
    </submittedName>
    <submittedName>
        <fullName evidence="13">RING-H2 zinc finger domain-containing protein</fullName>
    </submittedName>
</protein>
<evidence type="ECO:0000256" key="8">
    <source>
        <dbReference type="ARBA" id="ARBA00022833"/>
    </source>
</evidence>
<comment type="subcellular location">
    <subcellularLocation>
        <location evidence="2">Cytoplasm</location>
    </subcellularLocation>
    <subcellularLocation>
        <location evidence="1">Nucleus</location>
    </subcellularLocation>
</comment>
<keyword evidence="6 10" id="KW-0863">Zinc-finger</keyword>
<accession>V6LKR0</accession>
<evidence type="ECO:0000256" key="7">
    <source>
        <dbReference type="ARBA" id="ARBA00022786"/>
    </source>
</evidence>
<feature type="domain" description="RING-type" evidence="11">
    <location>
        <begin position="31"/>
        <end position="72"/>
    </location>
</feature>
<evidence type="ECO:0000313" key="12">
    <source>
        <dbReference type="EMBL" id="EST45210.1"/>
    </source>
</evidence>
<evidence type="ECO:0000256" key="2">
    <source>
        <dbReference type="ARBA" id="ARBA00004496"/>
    </source>
</evidence>
<dbReference type="InterPro" id="IPR051031">
    <property type="entry name" value="RING-box_E3_Ubiquitin_Ligase"/>
</dbReference>
<dbReference type="PANTHER" id="PTHR11210">
    <property type="entry name" value="RING BOX"/>
    <property type="match status" value="1"/>
</dbReference>
<dbReference type="EMBL" id="KI546100">
    <property type="protein sequence ID" value="EST45210.1"/>
    <property type="molecule type" value="Genomic_DNA"/>
</dbReference>
<evidence type="ECO:0000256" key="5">
    <source>
        <dbReference type="ARBA" id="ARBA00022723"/>
    </source>
</evidence>
<dbReference type="InterPro" id="IPR024766">
    <property type="entry name" value="Znf_RING_H2"/>
</dbReference>
<evidence type="ECO:0000256" key="3">
    <source>
        <dbReference type="ARBA" id="ARBA00004906"/>
    </source>
</evidence>
<organism evidence="12">
    <name type="scientific">Spironucleus salmonicida</name>
    <dbReference type="NCBI Taxonomy" id="348837"/>
    <lineage>
        <taxon>Eukaryota</taxon>
        <taxon>Metamonada</taxon>
        <taxon>Diplomonadida</taxon>
        <taxon>Hexamitidae</taxon>
        <taxon>Hexamitinae</taxon>
        <taxon>Spironucleus</taxon>
    </lineage>
</organism>
<dbReference type="SUPFAM" id="SSF57850">
    <property type="entry name" value="RING/U-box"/>
    <property type="match status" value="1"/>
</dbReference>
<name>V6LKR0_9EUKA</name>
<dbReference type="GO" id="GO:0008270">
    <property type="term" value="F:zinc ion binding"/>
    <property type="evidence" value="ECO:0007669"/>
    <property type="project" value="UniProtKB-KW"/>
</dbReference>
<dbReference type="AlphaFoldDB" id="V6LKR0"/>
<keyword evidence="5" id="KW-0479">Metal-binding</keyword>
<evidence type="ECO:0000256" key="10">
    <source>
        <dbReference type="PROSITE-ProRule" id="PRU00175"/>
    </source>
</evidence>
<comment type="pathway">
    <text evidence="3">Protein modification; protein ubiquitination.</text>
</comment>
<keyword evidence="9" id="KW-0539">Nucleus</keyword>
<reference evidence="13" key="2">
    <citation type="submission" date="2020-12" db="EMBL/GenBank/DDBJ databases">
        <title>New Spironucleus salmonicida genome in near-complete chromosomes.</title>
        <authorList>
            <person name="Xu F."/>
            <person name="Kurt Z."/>
            <person name="Jimenez-Gonzalez A."/>
            <person name="Astvaldsson A."/>
            <person name="Andersson J.O."/>
            <person name="Svard S.G."/>
        </authorList>
    </citation>
    <scope>NUCLEOTIDE SEQUENCE</scope>
    <source>
        <strain evidence="13">ATCC 50377</strain>
    </source>
</reference>
<dbReference type="Pfam" id="PF12678">
    <property type="entry name" value="zf-rbx1"/>
    <property type="match status" value="1"/>
</dbReference>
<sequence>MKIIQSFKLYAEKHEKILICNICAGKLSQRCQECRDSSCEICPVVKGICGHSFHQHCINSWLQQTNICALCSVDWFQVD</sequence>
<evidence type="ECO:0000256" key="6">
    <source>
        <dbReference type="ARBA" id="ARBA00022771"/>
    </source>
</evidence>
<keyword evidence="4" id="KW-0963">Cytoplasm</keyword>
<evidence type="ECO:0000256" key="9">
    <source>
        <dbReference type="ARBA" id="ARBA00023242"/>
    </source>
</evidence>
<dbReference type="VEuPathDB" id="GiardiaDB:SS50377_20154"/>
<dbReference type="PROSITE" id="PS50089">
    <property type="entry name" value="ZF_RING_2"/>
    <property type="match status" value="1"/>
</dbReference>
<dbReference type="InterPro" id="IPR001841">
    <property type="entry name" value="Znf_RING"/>
</dbReference>
<reference evidence="12 13" key="1">
    <citation type="journal article" date="2014" name="PLoS Genet.">
        <title>The Genome of Spironucleus salmonicida Highlights a Fish Pathogen Adapted to Fluctuating Environments.</title>
        <authorList>
            <person name="Xu F."/>
            <person name="Jerlstrom-Hultqvist J."/>
            <person name="Einarsson E."/>
            <person name="Astvaldsson A."/>
            <person name="Svard S.G."/>
            <person name="Andersson J.O."/>
        </authorList>
    </citation>
    <scope>NUCLEOTIDE SEQUENCE</scope>
    <source>
        <strain evidence="13">ATCC 50377</strain>
    </source>
</reference>